<dbReference type="GeneID" id="28856691"/>
<comment type="caution">
    <text evidence="2">The sequence shown here is derived from an EMBL/GenBank/DDBJ whole genome shotgun (WGS) entry which is preliminary data.</text>
</comment>
<dbReference type="PANTHER" id="PTHR47843">
    <property type="entry name" value="BTB DOMAIN-CONTAINING PROTEIN-RELATED"/>
    <property type="match status" value="1"/>
</dbReference>
<evidence type="ECO:0000313" key="2">
    <source>
        <dbReference type="EMBL" id="OAQ58413.2"/>
    </source>
</evidence>
<accession>A0A179EZZ0</accession>
<dbReference type="CDD" id="cd18186">
    <property type="entry name" value="BTB_POZ_ZBTB_KLHL-like"/>
    <property type="match status" value="1"/>
</dbReference>
<feature type="compositionally biased region" description="Basic residues" evidence="1">
    <location>
        <begin position="128"/>
        <end position="138"/>
    </location>
</feature>
<name>A0A179EZZ0_METCM</name>
<sequence>MALYKNGNYSDLKIVCGDDKHSVHKAVKPEQDVINLRDDNPLAVGLMIHYLYHLDYPAVHSQIGANAVGGQAALPGLSVLNDTNHAANPAANGNLQSPKTMDYSMEKEQFIDTTSRAADTVDEPMLKLSKKNKKKKRNTTTEPEPESQSEPNLTVHACMYSLGSKYAIEGLKSLSAGKFEKEIEQHWDTDDFLKAAQEAYTATDRSDRTMRDAVLNAIKTHPELLERSTVQDVIRGLELSFDLLMHMRTSTGFATITAYTAVNDQ</sequence>
<gene>
    <name evidence="2" type="ORF">VFPPC_14930</name>
</gene>
<dbReference type="RefSeq" id="XP_022283954.1">
    <property type="nucleotide sequence ID" value="XM_022428941.1"/>
</dbReference>
<reference evidence="2 3" key="1">
    <citation type="journal article" date="2016" name="PLoS Pathog.">
        <title>Biosynthesis of antibiotic leucinostatins in bio-control fungus Purpureocillium lilacinum and their inhibition on phytophthora revealed by genome mining.</title>
        <authorList>
            <person name="Wang G."/>
            <person name="Liu Z."/>
            <person name="Lin R."/>
            <person name="Li E."/>
            <person name="Mao Z."/>
            <person name="Ling J."/>
            <person name="Yang Y."/>
            <person name="Yin W.B."/>
            <person name="Xie B."/>
        </authorList>
    </citation>
    <scope>NUCLEOTIDE SEQUENCE [LARGE SCALE GENOMIC DNA]</scope>
    <source>
        <strain evidence="2">170</strain>
    </source>
</reference>
<dbReference type="AlphaFoldDB" id="A0A179EZZ0"/>
<organism evidence="2 3">
    <name type="scientific">Pochonia chlamydosporia 170</name>
    <dbReference type="NCBI Taxonomy" id="1380566"/>
    <lineage>
        <taxon>Eukaryota</taxon>
        <taxon>Fungi</taxon>
        <taxon>Dikarya</taxon>
        <taxon>Ascomycota</taxon>
        <taxon>Pezizomycotina</taxon>
        <taxon>Sordariomycetes</taxon>
        <taxon>Hypocreomycetidae</taxon>
        <taxon>Hypocreales</taxon>
        <taxon>Clavicipitaceae</taxon>
        <taxon>Pochonia</taxon>
    </lineage>
</organism>
<proteinExistence type="predicted"/>
<keyword evidence="3" id="KW-1185">Reference proteome</keyword>
<dbReference type="Gene3D" id="3.30.710.10">
    <property type="entry name" value="Potassium Channel Kv1.1, Chain A"/>
    <property type="match status" value="1"/>
</dbReference>
<dbReference type="OrthoDB" id="6359816at2759"/>
<protein>
    <submittedName>
        <fullName evidence="2">Uncharacterized protein</fullName>
    </submittedName>
</protein>
<evidence type="ECO:0000313" key="3">
    <source>
        <dbReference type="Proteomes" id="UP000078397"/>
    </source>
</evidence>
<dbReference type="EMBL" id="LSBJ02000016">
    <property type="protein sequence ID" value="OAQ58413.2"/>
    <property type="molecule type" value="Genomic_DNA"/>
</dbReference>
<feature type="compositionally biased region" description="Low complexity" evidence="1">
    <location>
        <begin position="140"/>
        <end position="151"/>
    </location>
</feature>
<dbReference type="PANTHER" id="PTHR47843:SF5">
    <property type="entry name" value="BTB_POZ DOMAIN PROTEIN"/>
    <property type="match status" value="1"/>
</dbReference>
<feature type="region of interest" description="Disordered" evidence="1">
    <location>
        <begin position="114"/>
        <end position="153"/>
    </location>
</feature>
<evidence type="ECO:0000256" key="1">
    <source>
        <dbReference type="SAM" id="MobiDB-lite"/>
    </source>
</evidence>
<dbReference type="STRING" id="1380566.A0A179EZZ0"/>
<dbReference type="Proteomes" id="UP000078397">
    <property type="component" value="Unassembled WGS sequence"/>
</dbReference>
<dbReference type="KEGG" id="pchm:VFPPC_14930"/>
<dbReference type="InterPro" id="IPR011333">
    <property type="entry name" value="SKP1/BTB/POZ_sf"/>
</dbReference>